<dbReference type="Pfam" id="PF11816">
    <property type="entry name" value="DUF3337"/>
    <property type="match status" value="1"/>
</dbReference>
<evidence type="ECO:0000256" key="4">
    <source>
        <dbReference type="PROSITE-ProRule" id="PRU00221"/>
    </source>
</evidence>
<evidence type="ECO:0000256" key="2">
    <source>
        <dbReference type="ARBA" id="ARBA00022574"/>
    </source>
</evidence>
<dbReference type="InterPro" id="IPR015943">
    <property type="entry name" value="WD40/YVTN_repeat-like_dom_sf"/>
</dbReference>
<dbReference type="InterPro" id="IPR021772">
    <property type="entry name" value="WDR48/Bun107"/>
</dbReference>
<dbReference type="PROSITE" id="PS50082">
    <property type="entry name" value="WD_REPEATS_2"/>
    <property type="match status" value="3"/>
</dbReference>
<feature type="repeat" description="WD" evidence="4">
    <location>
        <begin position="138"/>
        <end position="170"/>
    </location>
</feature>
<protein>
    <recommendedName>
        <fullName evidence="1">WD repeat-containing protein 48 homolog</fullName>
    </recommendedName>
</protein>
<dbReference type="SMART" id="SM00320">
    <property type="entry name" value="WD40"/>
    <property type="match status" value="4"/>
</dbReference>
<dbReference type="PANTHER" id="PTHR19862">
    <property type="entry name" value="WD REPEAT-CONTAINING PROTEIN 48"/>
    <property type="match status" value="1"/>
</dbReference>
<keyword evidence="5" id="KW-1185">Reference proteome</keyword>
<organism evidence="5 6">
    <name type="scientific">Ascaris lumbricoides</name>
    <name type="common">Giant roundworm</name>
    <dbReference type="NCBI Taxonomy" id="6252"/>
    <lineage>
        <taxon>Eukaryota</taxon>
        <taxon>Metazoa</taxon>
        <taxon>Ecdysozoa</taxon>
        <taxon>Nematoda</taxon>
        <taxon>Chromadorea</taxon>
        <taxon>Rhabditida</taxon>
        <taxon>Spirurina</taxon>
        <taxon>Ascaridomorpha</taxon>
        <taxon>Ascaridoidea</taxon>
        <taxon>Ascarididae</taxon>
        <taxon>Ascaris</taxon>
    </lineage>
</organism>
<dbReference type="PROSITE" id="PS50294">
    <property type="entry name" value="WD_REPEATS_REGION"/>
    <property type="match status" value="3"/>
</dbReference>
<dbReference type="Pfam" id="PF00400">
    <property type="entry name" value="WD40"/>
    <property type="match status" value="4"/>
</dbReference>
<keyword evidence="2 4" id="KW-0853">WD repeat</keyword>
<dbReference type="InterPro" id="IPR051246">
    <property type="entry name" value="WDR48"/>
</dbReference>
<feature type="repeat" description="WD" evidence="4">
    <location>
        <begin position="44"/>
        <end position="85"/>
    </location>
</feature>
<evidence type="ECO:0000256" key="1">
    <source>
        <dbReference type="ARBA" id="ARBA00021538"/>
    </source>
</evidence>
<sequence length="579" mass="65522">MSCGFIESVLWNLQSSRIPGAAHMAIPPVKKKVQVSFVIRDEKEPMHRSGVNCLQYDPQSGRLYSAGSDTIIRIWKTQPSNNFYSPLTINNQRSLCNGNGYEMSNEWKWKVLSEHYVQSMEHHTDWVNDMMVASASSLNGNKDSIYSLAMNPSGTVVISGSTEKVLRVFDPRACQKLMKLRGHTDNVKAIVVNRDGTQCVSASSDGTIKLWSIGQQCCISSHKCHSEGVWALQADSSFSYVYSGGRDKQVFRTAINDFKSSQLMFVEDAPIQRLQLTDLDRPRAMWAATWNSSIKRWPLPNEAQLSIGMEEDSYEDMVPCIYEPDIIIPGSPSIRQHVVLNDKRHIVTKDTDDNVAVWDVLKGRKVSDHGKRSMEEVIKDNFKKVFVPSWFTVDLKSGMLQITLDESDFFSAWVSAKDAGFPERQTDTKINYGGMLLRALFEHWSRSFSEVDEESPTHRFNSVPDHTPLILCESTGRPIFRLIVRDAANETESLMLSDFVPPWVLDVVERNQLPKFNKMPFFLLPHPSLGVKAPKKDRLSATEMLQVRKVMEHVYEKILNVVGEPNFTENGGTAATQML</sequence>
<dbReference type="InterPro" id="IPR036322">
    <property type="entry name" value="WD40_repeat_dom_sf"/>
</dbReference>
<dbReference type="PANTHER" id="PTHR19862:SF14">
    <property type="entry name" value="WD REPEAT-CONTAINING PROTEIN 48"/>
    <property type="match status" value="1"/>
</dbReference>
<accession>A0A9J2PG49</accession>
<keyword evidence="3" id="KW-0677">Repeat</keyword>
<name>A0A9J2PG49_ASCLU</name>
<proteinExistence type="predicted"/>
<feature type="repeat" description="WD" evidence="4">
    <location>
        <begin position="180"/>
        <end position="213"/>
    </location>
</feature>
<dbReference type="GO" id="GO:0043130">
    <property type="term" value="F:ubiquitin binding"/>
    <property type="evidence" value="ECO:0007669"/>
    <property type="project" value="TreeGrafter"/>
</dbReference>
<dbReference type="AlphaFoldDB" id="A0A9J2PG49"/>
<dbReference type="Proteomes" id="UP000036681">
    <property type="component" value="Unplaced"/>
</dbReference>
<dbReference type="SUPFAM" id="SSF50978">
    <property type="entry name" value="WD40 repeat-like"/>
    <property type="match status" value="1"/>
</dbReference>
<evidence type="ECO:0000313" key="5">
    <source>
        <dbReference type="Proteomes" id="UP000036681"/>
    </source>
</evidence>
<evidence type="ECO:0000256" key="3">
    <source>
        <dbReference type="ARBA" id="ARBA00022737"/>
    </source>
</evidence>
<dbReference type="InterPro" id="IPR001680">
    <property type="entry name" value="WD40_rpt"/>
</dbReference>
<reference evidence="6" key="1">
    <citation type="submission" date="2023-03" db="UniProtKB">
        <authorList>
            <consortium name="WormBaseParasite"/>
        </authorList>
    </citation>
    <scope>IDENTIFICATION</scope>
</reference>
<dbReference type="GO" id="GO:0000724">
    <property type="term" value="P:double-strand break repair via homologous recombination"/>
    <property type="evidence" value="ECO:0007669"/>
    <property type="project" value="TreeGrafter"/>
</dbReference>
<dbReference type="WBParaSite" id="ALUE_0000897001-mRNA-1">
    <property type="protein sequence ID" value="ALUE_0000897001-mRNA-1"/>
    <property type="gene ID" value="ALUE_0000897001"/>
</dbReference>
<dbReference type="Gene3D" id="2.130.10.10">
    <property type="entry name" value="YVTN repeat-like/Quinoprotein amine dehydrogenase"/>
    <property type="match status" value="2"/>
</dbReference>
<evidence type="ECO:0000313" key="6">
    <source>
        <dbReference type="WBParaSite" id="ALUE_0000897001-mRNA-1"/>
    </source>
</evidence>